<sequence length="282" mass="30202">MRLIFGLVLLAGVALAGGAVYMAKDYIGQYQQQLAAAKQKEQAIVPTQTVFVAKNPMKYGDILKQEDIRAVNWPQDSVPQGTYSDLAVLFPEGVDEHRLVVRPMEPGEPLMQVKITQPGEDIGLTTRLDKGMRAFAIRVDVASGVSGFLRPGDRVDVYWTGAVNVGEGREDVTKLIEASVRLIAVDQSDDKVNGARIARTVTVQASPEQVAALAQAQSTGRLSLSLVGAGDDTEVGGIEVDQVSLLGLTKAAPKVAAPKERVCAIRQRKGEEIVSVPIPCTN</sequence>
<dbReference type="InterPro" id="IPR017592">
    <property type="entry name" value="Pilus_assmbl_Flp-typ_CpaB"/>
</dbReference>
<dbReference type="KEGG" id="rpon:G3256_04990"/>
<dbReference type="EMBL" id="CP048788">
    <property type="protein sequence ID" value="QJF50558.1"/>
    <property type="molecule type" value="Genomic_DNA"/>
</dbReference>
<evidence type="ECO:0000313" key="2">
    <source>
        <dbReference type="EMBL" id="QJF50558.1"/>
    </source>
</evidence>
<organism evidence="2 3">
    <name type="scientific">Roseobacter ponti</name>
    <dbReference type="NCBI Taxonomy" id="1891787"/>
    <lineage>
        <taxon>Bacteria</taxon>
        <taxon>Pseudomonadati</taxon>
        <taxon>Pseudomonadota</taxon>
        <taxon>Alphaproteobacteria</taxon>
        <taxon>Rhodobacterales</taxon>
        <taxon>Roseobacteraceae</taxon>
        <taxon>Roseobacter</taxon>
    </lineage>
</organism>
<dbReference type="AlphaFoldDB" id="A0A858SRN5"/>
<dbReference type="Pfam" id="PF16976">
    <property type="entry name" value="RcpC"/>
    <property type="match status" value="1"/>
</dbReference>
<evidence type="ECO:0000313" key="3">
    <source>
        <dbReference type="Proteomes" id="UP000503308"/>
    </source>
</evidence>
<dbReference type="NCBIfam" id="TIGR03177">
    <property type="entry name" value="pilus_cpaB"/>
    <property type="match status" value="1"/>
</dbReference>
<proteinExistence type="predicted"/>
<protein>
    <submittedName>
        <fullName evidence="2">Flp pilus assembly protein CpaB</fullName>
    </submittedName>
</protein>
<dbReference type="InterPro" id="IPR013974">
    <property type="entry name" value="SAF"/>
</dbReference>
<dbReference type="InterPro" id="IPR031571">
    <property type="entry name" value="RcpC_dom"/>
</dbReference>
<name>A0A858SRN5_9RHOB</name>
<dbReference type="Proteomes" id="UP000503308">
    <property type="component" value="Chromosome"/>
</dbReference>
<dbReference type="SMART" id="SM00858">
    <property type="entry name" value="SAF"/>
    <property type="match status" value="1"/>
</dbReference>
<gene>
    <name evidence="2" type="primary">cpaB</name>
    <name evidence="2" type="ORF">G3256_04990</name>
</gene>
<dbReference type="CDD" id="cd11614">
    <property type="entry name" value="SAF_CpaB_FlgA_like"/>
    <property type="match status" value="1"/>
</dbReference>
<accession>A0A858SRN5</accession>
<evidence type="ECO:0000259" key="1">
    <source>
        <dbReference type="SMART" id="SM00858"/>
    </source>
</evidence>
<keyword evidence="3" id="KW-1185">Reference proteome</keyword>
<dbReference type="Pfam" id="PF08666">
    <property type="entry name" value="SAF"/>
    <property type="match status" value="1"/>
</dbReference>
<reference evidence="2 3" key="1">
    <citation type="submission" date="2020-02" db="EMBL/GenBank/DDBJ databases">
        <title>Genome sequence of Roseobacter ponti.</title>
        <authorList>
            <person name="Hollensteiner J."/>
            <person name="Schneider D."/>
            <person name="Poehlein A."/>
            <person name="Daniel R."/>
        </authorList>
    </citation>
    <scope>NUCLEOTIDE SEQUENCE [LARGE SCALE GENOMIC DNA]</scope>
    <source>
        <strain evidence="2 3">DSM 106830</strain>
    </source>
</reference>
<dbReference type="RefSeq" id="WP_169639776.1">
    <property type="nucleotide sequence ID" value="NZ_CP048788.1"/>
</dbReference>
<feature type="domain" description="SAF" evidence="1">
    <location>
        <begin position="48"/>
        <end position="116"/>
    </location>
</feature>